<evidence type="ECO:0000256" key="14">
    <source>
        <dbReference type="SAM" id="Phobius"/>
    </source>
</evidence>
<dbReference type="GO" id="GO:0005901">
    <property type="term" value="C:caveola"/>
    <property type="evidence" value="ECO:0007669"/>
    <property type="project" value="UniProtKB-SubCell"/>
</dbReference>
<evidence type="ECO:0000256" key="9">
    <source>
        <dbReference type="ARBA" id="ARBA00023170"/>
    </source>
</evidence>
<dbReference type="GO" id="GO:0033344">
    <property type="term" value="P:cholesterol efflux"/>
    <property type="evidence" value="ECO:0007669"/>
    <property type="project" value="TreeGrafter"/>
</dbReference>
<evidence type="ECO:0000256" key="13">
    <source>
        <dbReference type="SAM" id="MobiDB-lite"/>
    </source>
</evidence>
<keyword evidence="9 15" id="KW-0675">Receptor</keyword>
<keyword evidence="8" id="KW-1015">Disulfide bond</keyword>
<dbReference type="GO" id="GO:0070508">
    <property type="term" value="P:cholesterol import"/>
    <property type="evidence" value="ECO:0007669"/>
    <property type="project" value="TreeGrafter"/>
</dbReference>
<dbReference type="Proteomes" id="UP000646548">
    <property type="component" value="Unassembled WGS sequence"/>
</dbReference>
<feature type="transmembrane region" description="Helical" evidence="14">
    <location>
        <begin position="123"/>
        <end position="142"/>
    </location>
</feature>
<protein>
    <recommendedName>
        <fullName evidence="11">Scavenger receptor class B member 1</fullName>
    </recommendedName>
    <alternativeName>
        <fullName evidence="12">SR-BI</fullName>
    </alternativeName>
</protein>
<feature type="compositionally biased region" description="Polar residues" evidence="13">
    <location>
        <begin position="160"/>
        <end position="180"/>
    </location>
</feature>
<sequence>MLFVLIVGPISTAAQWWNQTRNRISFFCCFWFLNAVWRLLPPFQGNVMFCMFVSRQLTGVPLNVSIRLQLNLYIKRVSGITETGKISEVVMPLLWFEENGYIDGPILNTFRTNLVVLPAVMEYLQYILIALGLLTVIVASVVHHKVKRSLNAAEISSVTENPGASANGQVKGSHGSQEKSLSAAEK</sequence>
<comment type="caution">
    <text evidence="15">The sequence shown here is derived from an EMBL/GenBank/DDBJ whole genome shotgun (WGS) entry which is preliminary data.</text>
</comment>
<accession>A0A834C5L1</accession>
<dbReference type="AlphaFoldDB" id="A0A834C5L1"/>
<comment type="subcellular location">
    <subcellularLocation>
        <location evidence="2">Cell membrane</location>
        <topology evidence="2">Multi-pass membrane protein</topology>
    </subcellularLocation>
    <subcellularLocation>
        <location evidence="1">Membrane</location>
        <location evidence="1">Caveola</location>
        <topology evidence="1">Multi-pass membrane protein</topology>
    </subcellularLocation>
</comment>
<keyword evidence="10" id="KW-0325">Glycoprotein</keyword>
<evidence type="ECO:0000256" key="4">
    <source>
        <dbReference type="ARBA" id="ARBA00022475"/>
    </source>
</evidence>
<keyword evidence="4" id="KW-1003">Cell membrane</keyword>
<evidence type="ECO:0000256" key="6">
    <source>
        <dbReference type="ARBA" id="ARBA00022989"/>
    </source>
</evidence>
<evidence type="ECO:0000256" key="5">
    <source>
        <dbReference type="ARBA" id="ARBA00022692"/>
    </source>
</evidence>
<comment type="similarity">
    <text evidence="3">Belongs to the CD36 family.</text>
</comment>
<dbReference type="EMBL" id="WKFB01000482">
    <property type="protein sequence ID" value="KAF6721719.1"/>
    <property type="molecule type" value="Genomic_DNA"/>
</dbReference>
<evidence type="ECO:0000256" key="3">
    <source>
        <dbReference type="ARBA" id="ARBA00010532"/>
    </source>
</evidence>
<evidence type="ECO:0000313" key="15">
    <source>
        <dbReference type="EMBL" id="KAF6721719.1"/>
    </source>
</evidence>
<name>A0A834C5L1_ORYME</name>
<gene>
    <name evidence="15" type="ORF">FQA47_007899</name>
</gene>
<dbReference type="GO" id="GO:0005737">
    <property type="term" value="C:cytoplasm"/>
    <property type="evidence" value="ECO:0007669"/>
    <property type="project" value="TreeGrafter"/>
</dbReference>
<evidence type="ECO:0000313" key="16">
    <source>
        <dbReference type="Proteomes" id="UP000646548"/>
    </source>
</evidence>
<dbReference type="Pfam" id="PF01130">
    <property type="entry name" value="CD36"/>
    <property type="match status" value="1"/>
</dbReference>
<evidence type="ECO:0000256" key="10">
    <source>
        <dbReference type="ARBA" id="ARBA00023180"/>
    </source>
</evidence>
<dbReference type="InterPro" id="IPR002159">
    <property type="entry name" value="CD36_fam"/>
</dbReference>
<reference evidence="15" key="1">
    <citation type="journal article" name="BMC Genomics">
        <title>Long-read sequencing and de novo genome assembly of marine medaka (Oryzias melastigma).</title>
        <authorList>
            <person name="Liang P."/>
            <person name="Saqib H.S.A."/>
            <person name="Ni X."/>
            <person name="Shen Y."/>
        </authorList>
    </citation>
    <scope>NUCLEOTIDE SEQUENCE</scope>
    <source>
        <strain evidence="15">Bigg-433</strain>
    </source>
</reference>
<evidence type="ECO:0000256" key="2">
    <source>
        <dbReference type="ARBA" id="ARBA00004651"/>
    </source>
</evidence>
<keyword evidence="7 14" id="KW-0472">Membrane</keyword>
<proteinExistence type="inferred from homology"/>
<keyword evidence="5 14" id="KW-0812">Transmembrane</keyword>
<evidence type="ECO:0000256" key="11">
    <source>
        <dbReference type="ARBA" id="ARBA00040821"/>
    </source>
</evidence>
<evidence type="ECO:0000256" key="7">
    <source>
        <dbReference type="ARBA" id="ARBA00023136"/>
    </source>
</evidence>
<dbReference type="GO" id="GO:0030169">
    <property type="term" value="F:low-density lipoprotein particle binding"/>
    <property type="evidence" value="ECO:0007669"/>
    <property type="project" value="TreeGrafter"/>
</dbReference>
<dbReference type="GO" id="GO:0005044">
    <property type="term" value="F:scavenger receptor activity"/>
    <property type="evidence" value="ECO:0007669"/>
    <property type="project" value="TreeGrafter"/>
</dbReference>
<evidence type="ECO:0000256" key="8">
    <source>
        <dbReference type="ARBA" id="ARBA00023157"/>
    </source>
</evidence>
<dbReference type="PANTHER" id="PTHR11923">
    <property type="entry name" value="SCAVENGER RECEPTOR CLASS B TYPE-1 SR-B1"/>
    <property type="match status" value="1"/>
</dbReference>
<evidence type="ECO:0000256" key="12">
    <source>
        <dbReference type="ARBA" id="ARBA00042244"/>
    </source>
</evidence>
<dbReference type="GO" id="GO:0034381">
    <property type="term" value="P:plasma lipoprotein particle clearance"/>
    <property type="evidence" value="ECO:0007669"/>
    <property type="project" value="TreeGrafter"/>
</dbReference>
<dbReference type="GO" id="GO:0043654">
    <property type="term" value="P:recognition of apoptotic cell"/>
    <property type="evidence" value="ECO:0007669"/>
    <property type="project" value="TreeGrafter"/>
</dbReference>
<organism evidence="15 16">
    <name type="scientific">Oryzias melastigma</name>
    <name type="common">Marine medaka</name>
    <dbReference type="NCBI Taxonomy" id="30732"/>
    <lineage>
        <taxon>Eukaryota</taxon>
        <taxon>Metazoa</taxon>
        <taxon>Chordata</taxon>
        <taxon>Craniata</taxon>
        <taxon>Vertebrata</taxon>
        <taxon>Euteleostomi</taxon>
        <taxon>Actinopterygii</taxon>
        <taxon>Neopterygii</taxon>
        <taxon>Teleostei</taxon>
        <taxon>Neoteleostei</taxon>
        <taxon>Acanthomorphata</taxon>
        <taxon>Ovalentaria</taxon>
        <taxon>Atherinomorphae</taxon>
        <taxon>Beloniformes</taxon>
        <taxon>Adrianichthyidae</taxon>
        <taxon>Oryziinae</taxon>
        <taxon>Oryzias</taxon>
    </lineage>
</organism>
<feature type="region of interest" description="Disordered" evidence="13">
    <location>
        <begin position="160"/>
        <end position="186"/>
    </location>
</feature>
<dbReference type="GO" id="GO:0008289">
    <property type="term" value="F:lipid binding"/>
    <property type="evidence" value="ECO:0007669"/>
    <property type="project" value="TreeGrafter"/>
</dbReference>
<dbReference type="PANTHER" id="PTHR11923:SF110">
    <property type="entry name" value="SCAVENGER RECEPTOR CLASS B MEMBER 1"/>
    <property type="match status" value="1"/>
</dbReference>
<keyword evidence="6 14" id="KW-1133">Transmembrane helix</keyword>
<evidence type="ECO:0000256" key="1">
    <source>
        <dbReference type="ARBA" id="ARBA00004189"/>
    </source>
</evidence>